<feature type="transmembrane region" description="Helical" evidence="5">
    <location>
        <begin position="94"/>
        <end position="116"/>
    </location>
</feature>
<dbReference type="InParanoid" id="C5M0N1"/>
<feature type="transmembrane region" description="Helical" evidence="5">
    <location>
        <begin position="64"/>
        <end position="82"/>
    </location>
</feature>
<feature type="domain" description="STAS" evidence="6">
    <location>
        <begin position="516"/>
        <end position="636"/>
    </location>
</feature>
<dbReference type="AlphaFoldDB" id="C5M0N1"/>
<keyword evidence="8" id="KW-1185">Reference proteome</keyword>
<evidence type="ECO:0000256" key="3">
    <source>
        <dbReference type="ARBA" id="ARBA00022989"/>
    </source>
</evidence>
<evidence type="ECO:0000256" key="4">
    <source>
        <dbReference type="ARBA" id="ARBA00023136"/>
    </source>
</evidence>
<feature type="transmembrane region" description="Helical" evidence="5">
    <location>
        <begin position="288"/>
        <end position="308"/>
    </location>
</feature>
<dbReference type="PROSITE" id="PS50801">
    <property type="entry name" value="STAS"/>
    <property type="match status" value="1"/>
</dbReference>
<keyword evidence="2 5" id="KW-0812">Transmembrane</keyword>
<dbReference type="InterPro" id="IPR052706">
    <property type="entry name" value="Membrane-Transporter-like"/>
</dbReference>
<evidence type="ECO:0000256" key="2">
    <source>
        <dbReference type="ARBA" id="ARBA00022692"/>
    </source>
</evidence>
<sequence>MEPIPNGDGDAMIEHHPHHDASGMERKITLSGMVKPVAGGIISGLVIVFRIVSLASVYFSDPLIAPWIGVCQNSILISAMLSQLFHCNHKIKGLIAAPSSVGLPFLSTITAAYVDAAGNNAKLAVSEVLTIFGATTLAFGLFLSIVVLIGRDYLDTIKSGFPQPVIYGFFTAVGLAMCKSSNDTAVGFTIKTFDDFVSMIQDKTLLLQSIAGCVCGLMNRFGNRWFPNPLLLPCIFIIELFLLYGLVCGILDLSLADAREERWLFGSLPYQPLSALVEDYGNPLKFDYGYLFSEYSVAIFSMFVVYFVDMSAGAVVSTTPQCWVDHPISQVPLEATSHVELNMKSEIERAAISNSVCGLIGGSASYVSYSNTRINQDAGGGTTRWSGFFYALTCFLWLLVGQDLLQFVPKPWVAGMLYHIAFGYLLDGLWEPRHLVNASEKFVVALIAVAYLFKGVVWAICAGLALCCIYFTLRVSSAPVVTFETDVRSTKARTIEEINILDNSFQDKTIVVAKTIASSLFFGSGARFSQALTSYTSDFKNTRYLVLDFESLTSIDSSALVSLNKIPSLLPMTDGGGGSFVIANLTKDSQVEQVREFVKKAKVFDDLDTALEYVEDKCIVTQLSQFEMLESGMGLGPISRLSSRVSSNAAGAEEEDEEANRLLSETFGSSAAAGLNSYANLPALDSYEDLANLSYDMYDQHQQQQMVYETEEDRVTIMNNLCRKLIGKVFGYELINTLATKMQHIEVSRGDVVYEEGQIARGAYLLISGELSLYTGPSPYTGQNRPSYGYTED</sequence>
<feature type="transmembrane region" description="Helical" evidence="5">
    <location>
        <begin position="128"/>
        <end position="149"/>
    </location>
</feature>
<dbReference type="GeneID" id="9054869"/>
<dbReference type="EMBL" id="GG687161">
    <property type="protein sequence ID" value="EEQ97389.1"/>
    <property type="molecule type" value="Genomic_DNA"/>
</dbReference>
<evidence type="ECO:0000259" key="6">
    <source>
        <dbReference type="PROSITE" id="PS50801"/>
    </source>
</evidence>
<dbReference type="Gene3D" id="3.30.750.24">
    <property type="entry name" value="STAS domain"/>
    <property type="match status" value="1"/>
</dbReference>
<evidence type="ECO:0000313" key="7">
    <source>
        <dbReference type="EMBL" id="EEQ97389.1"/>
    </source>
</evidence>
<feature type="transmembrane region" description="Helical" evidence="5">
    <location>
        <begin position="412"/>
        <end position="430"/>
    </location>
</feature>
<dbReference type="Proteomes" id="UP000007800">
    <property type="component" value="Unassembled WGS sequence"/>
</dbReference>
<name>C5M0N1_PERM5</name>
<dbReference type="PANTHER" id="PTHR43310">
    <property type="entry name" value="SULFATE TRANSPORTER YBAR-RELATED"/>
    <property type="match status" value="1"/>
</dbReference>
<dbReference type="Gene3D" id="2.60.120.10">
    <property type="entry name" value="Jelly Rolls"/>
    <property type="match status" value="1"/>
</dbReference>
<dbReference type="SUPFAM" id="SSF52091">
    <property type="entry name" value="SpoIIaa-like"/>
    <property type="match status" value="1"/>
</dbReference>
<dbReference type="PANTHER" id="PTHR43310:SF4">
    <property type="entry name" value="AFR304WP"/>
    <property type="match status" value="1"/>
</dbReference>
<gene>
    <name evidence="7" type="ORF">Pmar_PMAR029112</name>
</gene>
<evidence type="ECO:0000313" key="8">
    <source>
        <dbReference type="Proteomes" id="UP000007800"/>
    </source>
</evidence>
<dbReference type="InterPro" id="IPR011547">
    <property type="entry name" value="SLC26A/SulP_dom"/>
</dbReference>
<dbReference type="InterPro" id="IPR002645">
    <property type="entry name" value="STAS_dom"/>
</dbReference>
<dbReference type="SUPFAM" id="SSF51206">
    <property type="entry name" value="cAMP-binding domain-like"/>
    <property type="match status" value="1"/>
</dbReference>
<organism evidence="8">
    <name type="scientific">Perkinsus marinus (strain ATCC 50983 / TXsc)</name>
    <dbReference type="NCBI Taxonomy" id="423536"/>
    <lineage>
        <taxon>Eukaryota</taxon>
        <taxon>Sar</taxon>
        <taxon>Alveolata</taxon>
        <taxon>Perkinsozoa</taxon>
        <taxon>Perkinsea</taxon>
        <taxon>Perkinsida</taxon>
        <taxon>Perkinsidae</taxon>
        <taxon>Perkinsus</taxon>
    </lineage>
</organism>
<dbReference type="OrthoDB" id="409725at2759"/>
<proteinExistence type="predicted"/>
<dbReference type="CDD" id="cd07042">
    <property type="entry name" value="STAS_SulP_like_sulfate_transporter"/>
    <property type="match status" value="1"/>
</dbReference>
<reference evidence="7 8" key="1">
    <citation type="submission" date="2008-07" db="EMBL/GenBank/DDBJ databases">
        <authorList>
            <person name="El-Sayed N."/>
            <person name="Caler E."/>
            <person name="Inman J."/>
            <person name="Amedeo P."/>
            <person name="Hass B."/>
            <person name="Wortman J."/>
        </authorList>
    </citation>
    <scope>NUCLEOTIDE SEQUENCE [LARGE SCALE GENOMIC DNA]</scope>
    <source>
        <strain evidence="8">ATCC 50983 / TXsc</strain>
    </source>
</reference>
<feature type="transmembrane region" description="Helical" evidence="5">
    <location>
        <begin position="230"/>
        <end position="255"/>
    </location>
</feature>
<dbReference type="OMA" id="EWCEDEL"/>
<evidence type="ECO:0000256" key="5">
    <source>
        <dbReference type="SAM" id="Phobius"/>
    </source>
</evidence>
<evidence type="ECO:0000256" key="1">
    <source>
        <dbReference type="ARBA" id="ARBA00004141"/>
    </source>
</evidence>
<protein>
    <recommendedName>
        <fullName evidence="6">STAS domain-containing protein</fullName>
    </recommendedName>
</protein>
<comment type="subcellular location">
    <subcellularLocation>
        <location evidence="1">Membrane</location>
        <topology evidence="1">Multi-pass membrane protein</topology>
    </subcellularLocation>
</comment>
<dbReference type="Pfam" id="PF00916">
    <property type="entry name" value="Sulfate_transp"/>
    <property type="match status" value="1"/>
</dbReference>
<dbReference type="InterPro" id="IPR014710">
    <property type="entry name" value="RmlC-like_jellyroll"/>
</dbReference>
<dbReference type="InterPro" id="IPR018490">
    <property type="entry name" value="cNMP-bd_dom_sf"/>
</dbReference>
<dbReference type="InterPro" id="IPR036513">
    <property type="entry name" value="STAS_dom_sf"/>
</dbReference>
<feature type="transmembrane region" description="Helical" evidence="5">
    <location>
        <begin position="382"/>
        <end position="400"/>
    </location>
</feature>
<dbReference type="GO" id="GO:0016020">
    <property type="term" value="C:membrane"/>
    <property type="evidence" value="ECO:0007669"/>
    <property type="project" value="UniProtKB-SubCell"/>
</dbReference>
<dbReference type="RefSeq" id="XP_002764672.1">
    <property type="nucleotide sequence ID" value="XM_002764626.1"/>
</dbReference>
<feature type="transmembrane region" description="Helical" evidence="5">
    <location>
        <begin position="442"/>
        <end position="473"/>
    </location>
</feature>
<keyword evidence="3 5" id="KW-1133">Transmembrane helix</keyword>
<accession>C5M0N1</accession>
<feature type="transmembrane region" description="Helical" evidence="5">
    <location>
        <begin position="36"/>
        <end position="58"/>
    </location>
</feature>
<keyword evidence="4 5" id="KW-0472">Membrane</keyword>